<feature type="compositionally biased region" description="Basic and acidic residues" evidence="1">
    <location>
        <begin position="25"/>
        <end position="38"/>
    </location>
</feature>
<accession>A0A3L6PS82</accession>
<proteinExistence type="predicted"/>
<evidence type="ECO:0000256" key="1">
    <source>
        <dbReference type="SAM" id="MobiDB-lite"/>
    </source>
</evidence>
<protein>
    <submittedName>
        <fullName evidence="2">Uncharacterized protein</fullName>
    </submittedName>
</protein>
<feature type="region of interest" description="Disordered" evidence="1">
    <location>
        <begin position="75"/>
        <end position="120"/>
    </location>
</feature>
<name>A0A3L6PS82_PANMI</name>
<dbReference type="Proteomes" id="UP000275267">
    <property type="component" value="Unassembled WGS sequence"/>
</dbReference>
<evidence type="ECO:0000313" key="2">
    <source>
        <dbReference type="EMBL" id="RLM64507.1"/>
    </source>
</evidence>
<dbReference type="EMBL" id="PQIB02000015">
    <property type="protein sequence ID" value="RLM64507.1"/>
    <property type="molecule type" value="Genomic_DNA"/>
</dbReference>
<reference evidence="3" key="1">
    <citation type="journal article" date="2019" name="Nat. Commun.">
        <title>The genome of broomcorn millet.</title>
        <authorList>
            <person name="Zou C."/>
            <person name="Miki D."/>
            <person name="Li D."/>
            <person name="Tang Q."/>
            <person name="Xiao L."/>
            <person name="Rajput S."/>
            <person name="Deng P."/>
            <person name="Jia W."/>
            <person name="Huang R."/>
            <person name="Zhang M."/>
            <person name="Sun Y."/>
            <person name="Hu J."/>
            <person name="Fu X."/>
            <person name="Schnable P.S."/>
            <person name="Li F."/>
            <person name="Zhang H."/>
            <person name="Feng B."/>
            <person name="Zhu X."/>
            <person name="Liu R."/>
            <person name="Schnable J.C."/>
            <person name="Zhu J.-K."/>
            <person name="Zhang H."/>
        </authorList>
    </citation>
    <scope>NUCLEOTIDE SEQUENCE [LARGE SCALE GENOMIC DNA]</scope>
</reference>
<dbReference type="AlphaFoldDB" id="A0A3L6PS82"/>
<evidence type="ECO:0000313" key="3">
    <source>
        <dbReference type="Proteomes" id="UP000275267"/>
    </source>
</evidence>
<comment type="caution">
    <text evidence="2">The sequence shown here is derived from an EMBL/GenBank/DDBJ whole genome shotgun (WGS) entry which is preliminary data.</text>
</comment>
<keyword evidence="3" id="KW-1185">Reference proteome</keyword>
<sequence>MHSTTSSGGGEDCSLSSESLQVDSGEPRRRLHANAERNNVEGRASGELGRAHTIAWLLAARSCRAFSASSCARSSPYWRLSSETARSPAEERPAPATGELSRKRSRMDSTEGWPKEKALPATSALQRMESSLAFLEKPCAAFGEAHLTCLIALNAPDLDFLPAWRLPMHVADRLVVVEM</sequence>
<organism evidence="2 3">
    <name type="scientific">Panicum miliaceum</name>
    <name type="common">Proso millet</name>
    <name type="synonym">Broomcorn millet</name>
    <dbReference type="NCBI Taxonomy" id="4540"/>
    <lineage>
        <taxon>Eukaryota</taxon>
        <taxon>Viridiplantae</taxon>
        <taxon>Streptophyta</taxon>
        <taxon>Embryophyta</taxon>
        <taxon>Tracheophyta</taxon>
        <taxon>Spermatophyta</taxon>
        <taxon>Magnoliopsida</taxon>
        <taxon>Liliopsida</taxon>
        <taxon>Poales</taxon>
        <taxon>Poaceae</taxon>
        <taxon>PACMAD clade</taxon>
        <taxon>Panicoideae</taxon>
        <taxon>Panicodae</taxon>
        <taxon>Paniceae</taxon>
        <taxon>Panicinae</taxon>
        <taxon>Panicum</taxon>
        <taxon>Panicum sect. Panicum</taxon>
    </lineage>
</organism>
<feature type="compositionally biased region" description="Basic and acidic residues" evidence="1">
    <location>
        <begin position="100"/>
        <end position="118"/>
    </location>
</feature>
<gene>
    <name evidence="2" type="ORF">C2845_PM16G04470</name>
</gene>
<feature type="region of interest" description="Disordered" evidence="1">
    <location>
        <begin position="1"/>
        <end position="38"/>
    </location>
</feature>